<name>M7BCV3_CHEMY</name>
<accession>M7BCV3</accession>
<dbReference type="EMBL" id="KB530244">
    <property type="protein sequence ID" value="EMP35009.1"/>
    <property type="molecule type" value="Genomic_DNA"/>
</dbReference>
<dbReference type="Proteomes" id="UP000031443">
    <property type="component" value="Unassembled WGS sequence"/>
</dbReference>
<organism evidence="1 2">
    <name type="scientific">Chelonia mydas</name>
    <name type="common">Green sea-turtle</name>
    <name type="synonym">Chelonia agassizi</name>
    <dbReference type="NCBI Taxonomy" id="8469"/>
    <lineage>
        <taxon>Eukaryota</taxon>
        <taxon>Metazoa</taxon>
        <taxon>Chordata</taxon>
        <taxon>Craniata</taxon>
        <taxon>Vertebrata</taxon>
        <taxon>Euteleostomi</taxon>
        <taxon>Archelosauria</taxon>
        <taxon>Testudinata</taxon>
        <taxon>Testudines</taxon>
        <taxon>Cryptodira</taxon>
        <taxon>Durocryptodira</taxon>
        <taxon>Americhelydia</taxon>
        <taxon>Chelonioidea</taxon>
        <taxon>Cheloniidae</taxon>
        <taxon>Chelonia</taxon>
    </lineage>
</organism>
<evidence type="ECO:0000313" key="2">
    <source>
        <dbReference type="Proteomes" id="UP000031443"/>
    </source>
</evidence>
<sequence length="235" mass="25879">MSGSQFYCSCFPEGVKRTCSCYICSSLGVNIWYPRRLLKASNAGYCKEGIFAKQAKNSHRLCDPGTTWCQLAEGSHSSGFCVKPNVYPAMSTAPQLEPCKPKSADQRQLQVFNCCVAVPLEIPLRTGESLSDIEPLKKFLSHSLAQRAPTAVSTFKTLEQYSCSTLKCFSVDTAVVGGVLASLWVSFENRAPAFREARARKLKKYAPLADTLRAKGYKVQMDALGAWDPCNEHVL</sequence>
<proteinExistence type="predicted"/>
<dbReference type="AlphaFoldDB" id="M7BCV3"/>
<protein>
    <submittedName>
        <fullName evidence="1">Uncharacterized protein</fullName>
    </submittedName>
</protein>
<evidence type="ECO:0000313" key="1">
    <source>
        <dbReference type="EMBL" id="EMP35009.1"/>
    </source>
</evidence>
<keyword evidence="2" id="KW-1185">Reference proteome</keyword>
<reference evidence="2" key="1">
    <citation type="journal article" date="2013" name="Nat. Genet.">
        <title>The draft genomes of soft-shell turtle and green sea turtle yield insights into the development and evolution of the turtle-specific body plan.</title>
        <authorList>
            <person name="Wang Z."/>
            <person name="Pascual-Anaya J."/>
            <person name="Zadissa A."/>
            <person name="Li W."/>
            <person name="Niimura Y."/>
            <person name="Huang Z."/>
            <person name="Li C."/>
            <person name="White S."/>
            <person name="Xiong Z."/>
            <person name="Fang D."/>
            <person name="Wang B."/>
            <person name="Ming Y."/>
            <person name="Chen Y."/>
            <person name="Zheng Y."/>
            <person name="Kuraku S."/>
            <person name="Pignatelli M."/>
            <person name="Herrero J."/>
            <person name="Beal K."/>
            <person name="Nozawa M."/>
            <person name="Li Q."/>
            <person name="Wang J."/>
            <person name="Zhang H."/>
            <person name="Yu L."/>
            <person name="Shigenobu S."/>
            <person name="Wang J."/>
            <person name="Liu J."/>
            <person name="Flicek P."/>
            <person name="Searle S."/>
            <person name="Wang J."/>
            <person name="Kuratani S."/>
            <person name="Yin Y."/>
            <person name="Aken B."/>
            <person name="Zhang G."/>
            <person name="Irie N."/>
        </authorList>
    </citation>
    <scope>NUCLEOTIDE SEQUENCE [LARGE SCALE GENOMIC DNA]</scope>
</reference>
<gene>
    <name evidence="1" type="ORF">UY3_07817</name>
</gene>